<evidence type="ECO:0000313" key="2">
    <source>
        <dbReference type="EMBL" id="GLS01008.1"/>
    </source>
</evidence>
<keyword evidence="3" id="KW-1185">Reference proteome</keyword>
<accession>A0ABQ6BM95</accession>
<name>A0ABQ6BM95_9CAUL</name>
<dbReference type="RefSeq" id="WP_284221859.1">
    <property type="nucleotide sequence ID" value="NZ_BSOY01000015.1"/>
</dbReference>
<feature type="transmembrane region" description="Helical" evidence="1">
    <location>
        <begin position="62"/>
        <end position="86"/>
    </location>
</feature>
<keyword evidence="1" id="KW-0472">Membrane</keyword>
<dbReference type="EMBL" id="BSOY01000015">
    <property type="protein sequence ID" value="GLS01008.1"/>
    <property type="molecule type" value="Genomic_DNA"/>
</dbReference>
<comment type="caution">
    <text evidence="2">The sequence shown here is derived from an EMBL/GenBank/DDBJ whole genome shotgun (WGS) entry which is preliminary data.</text>
</comment>
<evidence type="ECO:0000256" key="1">
    <source>
        <dbReference type="SAM" id="Phobius"/>
    </source>
</evidence>
<dbReference type="Proteomes" id="UP001156921">
    <property type="component" value="Unassembled WGS sequence"/>
</dbReference>
<keyword evidence="1" id="KW-1133">Transmembrane helix</keyword>
<organism evidence="2 3">
    <name type="scientific">Brevundimonas denitrificans</name>
    <dbReference type="NCBI Taxonomy" id="1443434"/>
    <lineage>
        <taxon>Bacteria</taxon>
        <taxon>Pseudomonadati</taxon>
        <taxon>Pseudomonadota</taxon>
        <taxon>Alphaproteobacteria</taxon>
        <taxon>Caulobacterales</taxon>
        <taxon>Caulobacteraceae</taxon>
        <taxon>Brevundimonas</taxon>
    </lineage>
</organism>
<gene>
    <name evidence="2" type="ORF">GCM10007859_10180</name>
</gene>
<keyword evidence="1" id="KW-0812">Transmembrane</keyword>
<proteinExistence type="predicted"/>
<feature type="transmembrane region" description="Helical" evidence="1">
    <location>
        <begin position="93"/>
        <end position="114"/>
    </location>
</feature>
<reference evidence="3" key="1">
    <citation type="journal article" date="2019" name="Int. J. Syst. Evol. Microbiol.">
        <title>The Global Catalogue of Microorganisms (GCM) 10K type strain sequencing project: providing services to taxonomists for standard genome sequencing and annotation.</title>
        <authorList>
            <consortium name="The Broad Institute Genomics Platform"/>
            <consortium name="The Broad Institute Genome Sequencing Center for Infectious Disease"/>
            <person name="Wu L."/>
            <person name="Ma J."/>
        </authorList>
    </citation>
    <scope>NUCLEOTIDE SEQUENCE [LARGE SCALE GENOMIC DNA]</scope>
    <source>
        <strain evidence="3">NBRC 110107</strain>
    </source>
</reference>
<protein>
    <recommendedName>
        <fullName evidence="4">DUF1440 domain-containing protein</fullName>
    </recommendedName>
</protein>
<evidence type="ECO:0000313" key="3">
    <source>
        <dbReference type="Proteomes" id="UP001156921"/>
    </source>
</evidence>
<feature type="transmembrane region" description="Helical" evidence="1">
    <location>
        <begin position="134"/>
        <end position="153"/>
    </location>
</feature>
<sequence length="156" mass="16148">MTDVASTVTLARTALYAGLLAGALDISAAIITNLQVPARVVLQSVAGGWLGPAAYRGGWPTAWLGLASHFALMLVIAVIFIAAAAAFPALRRFWFPVGVAFGVAVWLAMTFLVVPMSASTLTPPADLMTALKPVAVHILAVGLPIAWVARRMLGAG</sequence>
<evidence type="ECO:0008006" key="4">
    <source>
        <dbReference type="Google" id="ProtNLM"/>
    </source>
</evidence>